<dbReference type="EMBL" id="JAEMHM010000027">
    <property type="protein sequence ID" value="MBJ6727682.1"/>
    <property type="molecule type" value="Genomic_DNA"/>
</dbReference>
<evidence type="ECO:0000256" key="1">
    <source>
        <dbReference type="SAM" id="SignalP"/>
    </source>
</evidence>
<proteinExistence type="predicted"/>
<feature type="domain" description="Outer membrane cytochrome MtrC/MtrF-like" evidence="2">
    <location>
        <begin position="83"/>
        <end position="250"/>
    </location>
</feature>
<dbReference type="InterPro" id="IPR036280">
    <property type="entry name" value="Multihaem_cyt_sf"/>
</dbReference>
<gene>
    <name evidence="3" type="ORF">JFN93_23490</name>
</gene>
<organism evidence="3 4">
    <name type="scientific">Geomesophilobacter sediminis</name>
    <dbReference type="NCBI Taxonomy" id="2798584"/>
    <lineage>
        <taxon>Bacteria</taxon>
        <taxon>Pseudomonadati</taxon>
        <taxon>Thermodesulfobacteriota</taxon>
        <taxon>Desulfuromonadia</taxon>
        <taxon>Geobacterales</taxon>
        <taxon>Geobacteraceae</taxon>
        <taxon>Geomesophilobacter</taxon>
    </lineage>
</organism>
<feature type="signal peptide" evidence="1">
    <location>
        <begin position="1"/>
        <end position="20"/>
    </location>
</feature>
<evidence type="ECO:0000313" key="4">
    <source>
        <dbReference type="Proteomes" id="UP000636888"/>
    </source>
</evidence>
<keyword evidence="1" id="KW-0732">Signal</keyword>
<dbReference type="Proteomes" id="UP000636888">
    <property type="component" value="Unassembled WGS sequence"/>
</dbReference>
<protein>
    <submittedName>
        <fullName evidence="3">Cytochrome C</fullName>
    </submittedName>
</protein>
<dbReference type="PROSITE" id="PS51257">
    <property type="entry name" value="PROKAR_LIPOPROTEIN"/>
    <property type="match status" value="1"/>
</dbReference>
<keyword evidence="4" id="KW-1185">Reference proteome</keyword>
<feature type="chain" id="PRO_5035247191" evidence="1">
    <location>
        <begin position="21"/>
        <end position="558"/>
    </location>
</feature>
<accession>A0A8J7M2Y8</accession>
<evidence type="ECO:0000313" key="3">
    <source>
        <dbReference type="EMBL" id="MBJ6727682.1"/>
    </source>
</evidence>
<reference evidence="3" key="1">
    <citation type="submission" date="2020-12" db="EMBL/GenBank/DDBJ databases">
        <title>Geomonas sp. Red875, isolated from river sediment.</title>
        <authorList>
            <person name="Xu Z."/>
            <person name="Zhang Z."/>
            <person name="Masuda Y."/>
            <person name="Itoh H."/>
            <person name="Senoo K."/>
        </authorList>
    </citation>
    <scope>NUCLEOTIDE SEQUENCE</scope>
    <source>
        <strain evidence="3">Red875</strain>
    </source>
</reference>
<name>A0A8J7M2Y8_9BACT</name>
<dbReference type="InterPro" id="IPR054337">
    <property type="entry name" value="Mtrc-MtrF-like_dom_II/IV"/>
</dbReference>
<sequence length="558" mass="59058">MKLKTALPFLLLPLALTACGGGDPRPADVSAVQAAQSCIGCHSDAVSPGTGQSIVQEWSASAHAAGNGASCADCHEPAPGHPNQCSTCHGGGTPTGYEVTINPDQSGKCVKCHAPNAARHPLGAGMFHFDTHLVANTNYSTARYVSTQYQNRCTACHNPHYNTLLPQHRQWSQSLGDVTKAPWNQYDFKTRGNPIPGATPENSTGSNCVRCHTSTGFIRYVSSGFTDIRPFGAPGDKTHEVIACDACHLGSTGRSYDYSKMRSVPAAVGFYNFSNATAKKVLTSYQFPDVGVSNLCVVCHTGRGTGDLIKAVDQRGESFSSLALINAHHLPGAGVVFREVGFRFYTSAEKYAVGDYLHDQIGTGNFRGTGTVGPCVGCHMNTDQTHLFSPVVLNSDGSIQSIVSATCAHCHTGTTAWTPALLEAKRQGYLNALGALKKLLVQNGINVGAASWYQTARNWNLAPLGSSVLGSTVVPGSGGVKAHAYTMGSAANYYVLTEDGGSFAHNPDYTKRLLYDSIDWLLSTNGNLGNDVAGYLATNGFTDAAAYLFDDPQHPGRP</sequence>
<dbReference type="AlphaFoldDB" id="A0A8J7M2Y8"/>
<dbReference type="CDD" id="cd08168">
    <property type="entry name" value="Cytochrom_C3"/>
    <property type="match status" value="1"/>
</dbReference>
<dbReference type="Gene3D" id="3.90.10.10">
    <property type="entry name" value="Cytochrome C3"/>
    <property type="match status" value="1"/>
</dbReference>
<dbReference type="Pfam" id="PF22113">
    <property type="entry name" value="Mtrc-MtrF_II-IV_dom"/>
    <property type="match status" value="1"/>
</dbReference>
<dbReference type="RefSeq" id="WP_199386821.1">
    <property type="nucleotide sequence ID" value="NZ_JAEMHM010000027.1"/>
</dbReference>
<dbReference type="SUPFAM" id="SSF48695">
    <property type="entry name" value="Multiheme cytochromes"/>
    <property type="match status" value="1"/>
</dbReference>
<evidence type="ECO:0000259" key="2">
    <source>
        <dbReference type="Pfam" id="PF22113"/>
    </source>
</evidence>
<comment type="caution">
    <text evidence="3">The sequence shown here is derived from an EMBL/GenBank/DDBJ whole genome shotgun (WGS) entry which is preliminary data.</text>
</comment>